<protein>
    <recommendedName>
        <fullName evidence="2">C2H2-type domain-containing protein</fullName>
    </recommendedName>
</protein>
<dbReference type="PROSITE" id="PS00028">
    <property type="entry name" value="ZINC_FINGER_C2H2_1"/>
    <property type="match status" value="1"/>
</dbReference>
<feature type="compositionally biased region" description="Polar residues" evidence="1">
    <location>
        <begin position="358"/>
        <end position="375"/>
    </location>
</feature>
<dbReference type="InterPro" id="IPR013087">
    <property type="entry name" value="Znf_C2H2_type"/>
</dbReference>
<accession>A0A1V6S5Y2</accession>
<dbReference type="SMART" id="SM00355">
    <property type="entry name" value="ZnF_C2H2"/>
    <property type="match status" value="3"/>
</dbReference>
<feature type="compositionally biased region" description="Polar residues" evidence="1">
    <location>
        <begin position="414"/>
        <end position="423"/>
    </location>
</feature>
<proteinExistence type="predicted"/>
<reference evidence="4" key="1">
    <citation type="journal article" date="2017" name="Nat. Microbiol.">
        <title>Global analysis of biosynthetic gene clusters reveals vast potential of secondary metabolite production in Penicillium species.</title>
        <authorList>
            <person name="Nielsen J.C."/>
            <person name="Grijseels S."/>
            <person name="Prigent S."/>
            <person name="Ji B."/>
            <person name="Dainat J."/>
            <person name="Nielsen K.F."/>
            <person name="Frisvad J.C."/>
            <person name="Workman M."/>
            <person name="Nielsen J."/>
        </authorList>
    </citation>
    <scope>NUCLEOTIDE SEQUENCE [LARGE SCALE GENOMIC DNA]</scope>
    <source>
        <strain evidence="4">IBT 29486</strain>
    </source>
</reference>
<dbReference type="OrthoDB" id="4367253at2759"/>
<dbReference type="EMBL" id="MDYP01000007">
    <property type="protein sequence ID" value="OQE09139.1"/>
    <property type="molecule type" value="Genomic_DNA"/>
</dbReference>
<organism evidence="3 4">
    <name type="scientific">Penicillium vulpinum</name>
    <dbReference type="NCBI Taxonomy" id="29845"/>
    <lineage>
        <taxon>Eukaryota</taxon>
        <taxon>Fungi</taxon>
        <taxon>Dikarya</taxon>
        <taxon>Ascomycota</taxon>
        <taxon>Pezizomycotina</taxon>
        <taxon>Eurotiomycetes</taxon>
        <taxon>Eurotiomycetidae</taxon>
        <taxon>Eurotiales</taxon>
        <taxon>Aspergillaceae</taxon>
        <taxon>Penicillium</taxon>
    </lineage>
</organism>
<evidence type="ECO:0000313" key="4">
    <source>
        <dbReference type="Proteomes" id="UP000191518"/>
    </source>
</evidence>
<comment type="caution">
    <text evidence="3">The sequence shown here is derived from an EMBL/GenBank/DDBJ whole genome shotgun (WGS) entry which is preliminary data.</text>
</comment>
<dbReference type="Proteomes" id="UP000191518">
    <property type="component" value="Unassembled WGS sequence"/>
</dbReference>
<feature type="compositionally biased region" description="Polar residues" evidence="1">
    <location>
        <begin position="721"/>
        <end position="733"/>
    </location>
</feature>
<feature type="compositionally biased region" description="Gly residues" evidence="1">
    <location>
        <begin position="332"/>
        <end position="343"/>
    </location>
</feature>
<keyword evidence="4" id="KW-1185">Reference proteome</keyword>
<feature type="compositionally biased region" description="Basic residues" evidence="1">
    <location>
        <begin position="434"/>
        <end position="445"/>
    </location>
</feature>
<evidence type="ECO:0000256" key="1">
    <source>
        <dbReference type="SAM" id="MobiDB-lite"/>
    </source>
</evidence>
<evidence type="ECO:0000313" key="3">
    <source>
        <dbReference type="EMBL" id="OQE09139.1"/>
    </source>
</evidence>
<feature type="domain" description="C2H2-type" evidence="2">
    <location>
        <begin position="244"/>
        <end position="267"/>
    </location>
</feature>
<feature type="region of interest" description="Disordered" evidence="1">
    <location>
        <begin position="718"/>
        <end position="754"/>
    </location>
</feature>
<dbReference type="AlphaFoldDB" id="A0A1V6S5Y2"/>
<feature type="compositionally biased region" description="Low complexity" evidence="1">
    <location>
        <begin position="344"/>
        <end position="357"/>
    </location>
</feature>
<gene>
    <name evidence="3" type="ORF">PENVUL_c007G09541</name>
</gene>
<feature type="region of interest" description="Disordered" evidence="1">
    <location>
        <begin position="315"/>
        <end position="459"/>
    </location>
</feature>
<name>A0A1V6S5Y2_9EURO</name>
<sequence>MPPNYNDEDDEVMLQWPDPPGSFISSAFTGTDGEGYAYNYQATLSSAGVTSLSSEPAQHDSGWDSIVLSPQVPERPQQDTLDLAWIDTRHHLGPDNIPETLEEDLGSSTLTQIPTDNPRNESTAPLFGGTDRSAFGIPCPNPFPLQPPLDGAMSQVNAIYRALVSNNAWSRDQVSQALQNLETLKIFFHTKLSAHLAPGSSISSSEPDRKLFQCWQCDAPSIATFGSFKRHLTTHGIIESEWRCNEPGCFMTLYRQDRMRDHLIRRHNRPNPPRTDVDATRVRYAPPVNCPRCFHATPTWDIYFEHIRTHCLVSPGSGNASTNGNRSRRGGNGHGRGGNGHGHGSSPSGPSNPNRGSQFNSNNRAGGTPYFSTRSGGPGNRSYHQRGNSHTEDPLLEDISPATLGSRAHPPSGASGQPKNLQPPQSPGLSRANHSTKRKRPQKQKKPAEENAPSPNRCKRCNHNMAKCELCKSVSDCHECGGMLRSAIQVGASSTMPVQTLPEAPSTIVNLDESYAIREADSFTIPQDMPTESPFSYNLNGVMQLFDLPPFDSVANDFMNNLSPDDSFIAVARVIERHPALSELGGKFQESSVLETDTELLRSIGLDRLSGPLSAKGKQETKAIRGPAPGTYTDLVFRNKASSAILEAPQPVSLCQCACVRAPPTVDYEAHTRLRLSPNKRVEVTFKMSPERGNHLRTRVRVFVKLFTLRTSAAKKERANSIISETTSNQDSGYDTDPEQEELIPTSPSSSEDMQDWSISFGAMWALLKLEKWASSMDANTRQNLFISEPGHVLGLISIYILQRLEGSWSSVGRNGLDLRLRT</sequence>
<feature type="compositionally biased region" description="Low complexity" evidence="1">
    <location>
        <begin position="316"/>
        <end position="325"/>
    </location>
</feature>
<evidence type="ECO:0000259" key="2">
    <source>
        <dbReference type="PROSITE" id="PS00028"/>
    </source>
</evidence>